<evidence type="ECO:0000256" key="6">
    <source>
        <dbReference type="ARBA" id="ARBA00022737"/>
    </source>
</evidence>
<gene>
    <name evidence="14" type="ORF">QJS04_geneDACA002625</name>
</gene>
<dbReference type="Pfam" id="PF13855">
    <property type="entry name" value="LRR_8"/>
    <property type="match status" value="1"/>
</dbReference>
<comment type="caution">
    <text evidence="14">The sequence shown here is derived from an EMBL/GenBank/DDBJ whole genome shotgun (WGS) entry which is preliminary data.</text>
</comment>
<evidence type="ECO:0000256" key="11">
    <source>
        <dbReference type="SAM" id="Phobius"/>
    </source>
</evidence>
<evidence type="ECO:0000313" key="14">
    <source>
        <dbReference type="EMBL" id="KAK1266565.1"/>
    </source>
</evidence>
<evidence type="ECO:0000256" key="8">
    <source>
        <dbReference type="ARBA" id="ARBA00023136"/>
    </source>
</evidence>
<dbReference type="SUPFAM" id="SSF52047">
    <property type="entry name" value="RNI-like"/>
    <property type="match status" value="1"/>
</dbReference>
<dbReference type="EMBL" id="JAUJYN010000007">
    <property type="protein sequence ID" value="KAK1266565.1"/>
    <property type="molecule type" value="Genomic_DNA"/>
</dbReference>
<dbReference type="SUPFAM" id="SSF56112">
    <property type="entry name" value="Protein kinase-like (PK-like)"/>
    <property type="match status" value="1"/>
</dbReference>
<keyword evidence="4 11" id="KW-0812">Transmembrane</keyword>
<feature type="chain" id="PRO_5043933793" evidence="12">
    <location>
        <begin position="24"/>
        <end position="1027"/>
    </location>
</feature>
<dbReference type="PANTHER" id="PTHR27008:SF396">
    <property type="entry name" value="LRR RECEPTOR-LIKE SERINE_THREONINE-PROTEIN KINASE HSL2"/>
    <property type="match status" value="1"/>
</dbReference>
<dbReference type="Pfam" id="PF08263">
    <property type="entry name" value="LRRNT_2"/>
    <property type="match status" value="1"/>
</dbReference>
<dbReference type="PANTHER" id="PTHR27008">
    <property type="entry name" value="OS04G0122200 PROTEIN"/>
    <property type="match status" value="1"/>
</dbReference>
<accession>A0AAV9AQN9</accession>
<keyword evidence="14" id="KW-0808">Transferase</keyword>
<dbReference type="SMART" id="SM00220">
    <property type="entry name" value="S_TKc"/>
    <property type="match status" value="1"/>
</dbReference>
<feature type="transmembrane region" description="Helical" evidence="11">
    <location>
        <begin position="634"/>
        <end position="657"/>
    </location>
</feature>
<sequence>MAAPNGVTALISLLLLLFTHSSSQQQQKQQQPDHHTLLEIRDFWGAPLSTLWNSSNHYCSWSGIHCNPSFSVIALSLSNLSITSLSIPTSLCRLPHLSSLDLSWNYLGGPFPTTLYNCTNLEDLNLSQNVFVGPLPIDADRLSPNLTHLDLSSNNFSGGVPASLERMTSLVSLTLNNNLLDGAVADLRNLTNLETLSLADNPFPPHPFPDWVRGLSSLKVLWLRSTNLVGPIPASLGGLSSLETFDASLNGLTGPIPGLIWRMGSLKHLILYKNRLSGAIDGSVNFPNLTGIDISLNDFSGPIPPAFGGFRNLQSIVMYNNHLSGPIPDGIGRLPLLRDVRLFNNNMSGTLPSDLGRYSNLWNLELDNNGFSGQIPANICSGGNLSAIVLFNNRMSGPLPASLASCKALTAIQIYDNGFSGPVPVGVWSLPALATVMISGNSFSGGIPDSMTAALTRLQIDGNAFSGPLPSMTSSPELRVLVASRNGFSGAIPPGIASLAQLQMLALDGNRLSGPIPNGLGGLTSLTFLNLSHNEISGRIPDSIGSLPVLTDLDLSQNALSGQIPPLMANLKLNFLNLSSNSLSGTVPPTLQNPAYEQSFLSNPGLCGGPITGLPNCRASSGGGDSSKGVLSPLVIALLALAGAIALGAVGFTIWEFRRRRGPDGRKSWKLTSFHSLAFTEASIIWGLTEENLIGCGGAGKVYRVPIGSRPGDVVAVKRLFGRHKLDARLEREFESEIAILGRIRHANIVKLLCCVSSDDAKLLVYEYMENGSLDRWIHGDNGGDDERLDWPTRMEVAVGAAQGLAYMHHDCVPPVVHRDVKSSNILLCADFKARVADFGLARMLASPGEPRAVTSAFAGSFGYMAPECAYSNKVNEKMDVYSLGVVLLELVTGREASNGGGDGKGCLVEWAWGHVREGSPIEEAIDRTIRAACVEEMCMVFKLGLACTGTLPSGRPSMKDVEQILLRLRRGDGGGWLPKIFGTGKFVFSEYDRAPLLQRWGSRRKKVGSEGGGGDDDDDESITCNV</sequence>
<dbReference type="AlphaFoldDB" id="A0AAV9AQN9"/>
<dbReference type="Gene3D" id="3.30.200.20">
    <property type="entry name" value="Phosphorylase Kinase, domain 1"/>
    <property type="match status" value="1"/>
</dbReference>
<keyword evidence="14" id="KW-0675">Receptor</keyword>
<dbReference type="InterPro" id="IPR008271">
    <property type="entry name" value="Ser/Thr_kinase_AS"/>
</dbReference>
<evidence type="ECO:0000256" key="10">
    <source>
        <dbReference type="SAM" id="MobiDB-lite"/>
    </source>
</evidence>
<evidence type="ECO:0000256" key="2">
    <source>
        <dbReference type="ARBA" id="ARBA00008684"/>
    </source>
</evidence>
<organism evidence="14 15">
    <name type="scientific">Acorus gramineus</name>
    <name type="common">Dwarf sweet flag</name>
    <dbReference type="NCBI Taxonomy" id="55184"/>
    <lineage>
        <taxon>Eukaryota</taxon>
        <taxon>Viridiplantae</taxon>
        <taxon>Streptophyta</taxon>
        <taxon>Embryophyta</taxon>
        <taxon>Tracheophyta</taxon>
        <taxon>Spermatophyta</taxon>
        <taxon>Magnoliopsida</taxon>
        <taxon>Liliopsida</taxon>
        <taxon>Acoraceae</taxon>
        <taxon>Acorus</taxon>
    </lineage>
</organism>
<keyword evidence="7 11" id="KW-1133">Transmembrane helix</keyword>
<feature type="compositionally biased region" description="Acidic residues" evidence="10">
    <location>
        <begin position="1014"/>
        <end position="1027"/>
    </location>
</feature>
<protein>
    <submittedName>
        <fullName evidence="14">Receptor-like protein kinase HSL1</fullName>
    </submittedName>
</protein>
<dbReference type="FunFam" id="3.80.10.10:FF:000221">
    <property type="entry name" value="Leucine-rich repeat receptor-like protein kinase PXL1"/>
    <property type="match status" value="1"/>
</dbReference>
<dbReference type="Gene3D" id="1.10.510.10">
    <property type="entry name" value="Transferase(Phosphotransferase) domain 1"/>
    <property type="match status" value="1"/>
</dbReference>
<evidence type="ECO:0000313" key="15">
    <source>
        <dbReference type="Proteomes" id="UP001179952"/>
    </source>
</evidence>
<dbReference type="InterPro" id="IPR000719">
    <property type="entry name" value="Prot_kinase_dom"/>
</dbReference>
<evidence type="ECO:0000256" key="3">
    <source>
        <dbReference type="ARBA" id="ARBA00022614"/>
    </source>
</evidence>
<dbReference type="CDD" id="cd14066">
    <property type="entry name" value="STKc_IRAK"/>
    <property type="match status" value="1"/>
</dbReference>
<keyword evidence="6" id="KW-0677">Repeat</keyword>
<dbReference type="SUPFAM" id="SSF52058">
    <property type="entry name" value="L domain-like"/>
    <property type="match status" value="1"/>
</dbReference>
<keyword evidence="5 12" id="KW-0732">Signal</keyword>
<keyword evidence="14" id="KW-0418">Kinase</keyword>
<reference evidence="14" key="1">
    <citation type="journal article" date="2023" name="Nat. Commun.">
        <title>Diploid and tetraploid genomes of Acorus and the evolution of monocots.</title>
        <authorList>
            <person name="Ma L."/>
            <person name="Liu K.W."/>
            <person name="Li Z."/>
            <person name="Hsiao Y.Y."/>
            <person name="Qi Y."/>
            <person name="Fu T."/>
            <person name="Tang G.D."/>
            <person name="Zhang D."/>
            <person name="Sun W.H."/>
            <person name="Liu D.K."/>
            <person name="Li Y."/>
            <person name="Chen G.Z."/>
            <person name="Liu X.D."/>
            <person name="Liao X.Y."/>
            <person name="Jiang Y.T."/>
            <person name="Yu X."/>
            <person name="Hao Y."/>
            <person name="Huang J."/>
            <person name="Zhao X.W."/>
            <person name="Ke S."/>
            <person name="Chen Y.Y."/>
            <person name="Wu W.L."/>
            <person name="Hsu J.L."/>
            <person name="Lin Y.F."/>
            <person name="Huang M.D."/>
            <person name="Li C.Y."/>
            <person name="Huang L."/>
            <person name="Wang Z.W."/>
            <person name="Zhao X."/>
            <person name="Zhong W.Y."/>
            <person name="Peng D.H."/>
            <person name="Ahmad S."/>
            <person name="Lan S."/>
            <person name="Zhang J.S."/>
            <person name="Tsai W.C."/>
            <person name="Van de Peer Y."/>
            <person name="Liu Z.J."/>
        </authorList>
    </citation>
    <scope>NUCLEOTIDE SEQUENCE</scope>
    <source>
        <strain evidence="14">SCP</strain>
    </source>
</reference>
<comment type="subcellular location">
    <subcellularLocation>
        <location evidence="1">Membrane</location>
        <topology evidence="1">Single-pass membrane protein</topology>
    </subcellularLocation>
</comment>
<evidence type="ECO:0000259" key="13">
    <source>
        <dbReference type="PROSITE" id="PS50011"/>
    </source>
</evidence>
<dbReference type="FunFam" id="3.80.10.10:FF:000041">
    <property type="entry name" value="LRR receptor-like serine/threonine-protein kinase ERECTA"/>
    <property type="match status" value="2"/>
</dbReference>
<proteinExistence type="inferred from homology"/>
<reference evidence="14" key="2">
    <citation type="submission" date="2023-06" db="EMBL/GenBank/DDBJ databases">
        <authorList>
            <person name="Ma L."/>
            <person name="Liu K.-W."/>
            <person name="Li Z."/>
            <person name="Hsiao Y.-Y."/>
            <person name="Qi Y."/>
            <person name="Fu T."/>
            <person name="Tang G."/>
            <person name="Zhang D."/>
            <person name="Sun W.-H."/>
            <person name="Liu D.-K."/>
            <person name="Li Y."/>
            <person name="Chen G.-Z."/>
            <person name="Liu X.-D."/>
            <person name="Liao X.-Y."/>
            <person name="Jiang Y.-T."/>
            <person name="Yu X."/>
            <person name="Hao Y."/>
            <person name="Huang J."/>
            <person name="Zhao X.-W."/>
            <person name="Ke S."/>
            <person name="Chen Y.-Y."/>
            <person name="Wu W.-L."/>
            <person name="Hsu J.-L."/>
            <person name="Lin Y.-F."/>
            <person name="Huang M.-D."/>
            <person name="Li C.-Y."/>
            <person name="Huang L."/>
            <person name="Wang Z.-W."/>
            <person name="Zhao X."/>
            <person name="Zhong W.-Y."/>
            <person name="Peng D.-H."/>
            <person name="Ahmad S."/>
            <person name="Lan S."/>
            <person name="Zhang J.-S."/>
            <person name="Tsai W.-C."/>
            <person name="Van De Peer Y."/>
            <person name="Liu Z.-J."/>
        </authorList>
    </citation>
    <scope>NUCLEOTIDE SEQUENCE</scope>
    <source>
        <strain evidence="14">SCP</strain>
        <tissue evidence="14">Leaves</tissue>
    </source>
</reference>
<keyword evidence="9" id="KW-0325">Glycoprotein</keyword>
<dbReference type="InterPro" id="IPR011009">
    <property type="entry name" value="Kinase-like_dom_sf"/>
</dbReference>
<dbReference type="InterPro" id="IPR032675">
    <property type="entry name" value="LRR_dom_sf"/>
</dbReference>
<dbReference type="PROSITE" id="PS00108">
    <property type="entry name" value="PROTEIN_KINASE_ST"/>
    <property type="match status" value="1"/>
</dbReference>
<evidence type="ECO:0000256" key="9">
    <source>
        <dbReference type="ARBA" id="ARBA00023180"/>
    </source>
</evidence>
<evidence type="ECO:0000256" key="4">
    <source>
        <dbReference type="ARBA" id="ARBA00022692"/>
    </source>
</evidence>
<evidence type="ECO:0000256" key="12">
    <source>
        <dbReference type="SAM" id="SignalP"/>
    </source>
</evidence>
<dbReference type="PROSITE" id="PS50011">
    <property type="entry name" value="PROTEIN_KINASE_DOM"/>
    <property type="match status" value="1"/>
</dbReference>
<dbReference type="FunFam" id="1.10.510.10:FF:000365">
    <property type="entry name" value="Leucine-rich repeat receptor-like serine/threonine-protein kinase At1g17230"/>
    <property type="match status" value="1"/>
</dbReference>
<dbReference type="Pfam" id="PF00560">
    <property type="entry name" value="LRR_1"/>
    <property type="match status" value="5"/>
</dbReference>
<feature type="signal peptide" evidence="12">
    <location>
        <begin position="1"/>
        <end position="23"/>
    </location>
</feature>
<dbReference type="Proteomes" id="UP001179952">
    <property type="component" value="Unassembled WGS sequence"/>
</dbReference>
<dbReference type="GO" id="GO:0005524">
    <property type="term" value="F:ATP binding"/>
    <property type="evidence" value="ECO:0007669"/>
    <property type="project" value="InterPro"/>
</dbReference>
<dbReference type="Pfam" id="PF00069">
    <property type="entry name" value="Pkinase"/>
    <property type="match status" value="1"/>
</dbReference>
<keyword evidence="15" id="KW-1185">Reference proteome</keyword>
<comment type="similarity">
    <text evidence="2">Belongs to the protein kinase superfamily. Ser/Thr protein kinase family.</text>
</comment>
<dbReference type="GO" id="GO:0004672">
    <property type="term" value="F:protein kinase activity"/>
    <property type="evidence" value="ECO:0007669"/>
    <property type="project" value="InterPro"/>
</dbReference>
<name>A0AAV9AQN9_ACOGR</name>
<keyword evidence="3" id="KW-0433">Leucine-rich repeat</keyword>
<feature type="region of interest" description="Disordered" evidence="10">
    <location>
        <begin position="1005"/>
        <end position="1027"/>
    </location>
</feature>
<dbReference type="InterPro" id="IPR051809">
    <property type="entry name" value="Plant_receptor-like_S/T_kinase"/>
</dbReference>
<evidence type="ECO:0000256" key="5">
    <source>
        <dbReference type="ARBA" id="ARBA00022729"/>
    </source>
</evidence>
<dbReference type="InterPro" id="IPR013210">
    <property type="entry name" value="LRR_N_plant-typ"/>
</dbReference>
<dbReference type="GO" id="GO:0016020">
    <property type="term" value="C:membrane"/>
    <property type="evidence" value="ECO:0007669"/>
    <property type="project" value="UniProtKB-SubCell"/>
</dbReference>
<dbReference type="FunFam" id="3.80.10.10:FF:000095">
    <property type="entry name" value="LRR receptor-like serine/threonine-protein kinase GSO1"/>
    <property type="match status" value="1"/>
</dbReference>
<keyword evidence="8 11" id="KW-0472">Membrane</keyword>
<dbReference type="InterPro" id="IPR001611">
    <property type="entry name" value="Leu-rich_rpt"/>
</dbReference>
<evidence type="ECO:0000256" key="1">
    <source>
        <dbReference type="ARBA" id="ARBA00004167"/>
    </source>
</evidence>
<dbReference type="PROSITE" id="PS51450">
    <property type="entry name" value="LRR"/>
    <property type="match status" value="1"/>
</dbReference>
<feature type="domain" description="Protein kinase" evidence="13">
    <location>
        <begin position="688"/>
        <end position="967"/>
    </location>
</feature>
<evidence type="ECO:0000256" key="7">
    <source>
        <dbReference type="ARBA" id="ARBA00022989"/>
    </source>
</evidence>
<dbReference type="Gene3D" id="3.80.10.10">
    <property type="entry name" value="Ribonuclease Inhibitor"/>
    <property type="match status" value="4"/>
</dbReference>